<comment type="caution">
    <text evidence="5">The sequence shown here is derived from an EMBL/GenBank/DDBJ whole genome shotgun (WGS) entry which is preliminary data.</text>
</comment>
<gene>
    <name evidence="5" type="ORF">GGQ54_002707</name>
</gene>
<dbReference type="GO" id="GO:0005829">
    <property type="term" value="C:cytosol"/>
    <property type="evidence" value="ECO:0007669"/>
    <property type="project" value="TreeGrafter"/>
</dbReference>
<dbReference type="EMBL" id="JACBZS010000001">
    <property type="protein sequence ID" value="NYI72147.1"/>
    <property type="molecule type" value="Genomic_DNA"/>
</dbReference>
<dbReference type="Gene3D" id="3.20.20.30">
    <property type="entry name" value="Luciferase-like domain"/>
    <property type="match status" value="1"/>
</dbReference>
<dbReference type="PANTHER" id="PTHR30137">
    <property type="entry name" value="LUCIFERASE-LIKE MONOOXYGENASE"/>
    <property type="match status" value="1"/>
</dbReference>
<evidence type="ECO:0000256" key="2">
    <source>
        <dbReference type="ARBA" id="ARBA00023033"/>
    </source>
</evidence>
<accession>A0A7Z0DB55</accession>
<organism evidence="5 6">
    <name type="scientific">Naumannella cuiyingiana</name>
    <dbReference type="NCBI Taxonomy" id="1347891"/>
    <lineage>
        <taxon>Bacteria</taxon>
        <taxon>Bacillati</taxon>
        <taxon>Actinomycetota</taxon>
        <taxon>Actinomycetes</taxon>
        <taxon>Propionibacteriales</taxon>
        <taxon>Propionibacteriaceae</taxon>
        <taxon>Naumannella</taxon>
    </lineage>
</organism>
<keyword evidence="6" id="KW-1185">Reference proteome</keyword>
<dbReference type="GO" id="GO:0016705">
    <property type="term" value="F:oxidoreductase activity, acting on paired donors, with incorporation or reduction of molecular oxygen"/>
    <property type="evidence" value="ECO:0007669"/>
    <property type="project" value="InterPro"/>
</dbReference>
<evidence type="ECO:0000313" key="6">
    <source>
        <dbReference type="Proteomes" id="UP000527616"/>
    </source>
</evidence>
<evidence type="ECO:0000256" key="3">
    <source>
        <dbReference type="SAM" id="MobiDB-lite"/>
    </source>
</evidence>
<protein>
    <submittedName>
        <fullName evidence="5">Alkanesulfonate monooxygenase SsuD/methylene tetrahydromethanopterin reductase-like flavin-dependent oxidoreductase (Luciferase family)</fullName>
    </submittedName>
</protein>
<dbReference type="AlphaFoldDB" id="A0A7Z0DB55"/>
<dbReference type="InterPro" id="IPR011251">
    <property type="entry name" value="Luciferase-like_dom"/>
</dbReference>
<dbReference type="GO" id="GO:0004497">
    <property type="term" value="F:monooxygenase activity"/>
    <property type="evidence" value="ECO:0007669"/>
    <property type="project" value="UniProtKB-KW"/>
</dbReference>
<dbReference type="PANTHER" id="PTHR30137:SF8">
    <property type="entry name" value="BLR5498 PROTEIN"/>
    <property type="match status" value="1"/>
</dbReference>
<dbReference type="Proteomes" id="UP000527616">
    <property type="component" value="Unassembled WGS sequence"/>
</dbReference>
<evidence type="ECO:0000256" key="1">
    <source>
        <dbReference type="ARBA" id="ARBA00023002"/>
    </source>
</evidence>
<sequence length="368" mass="40010">MRFLAISLGFNAPGPDRVGSKERLDQIVAAADRAEQAGLDGFGVGEHHTPDTEVSAPPVLLAAIAARTSRIRLFTAVTVLSVLDPVRVAEDYATLDNLSGGRVEMIIGKGNTEVQARVFGYSLDDQWERNAEKYDLLRRLIHEPSVTWSGRFRPPLVDFVPRPDWLQSPPRIWHGSATSTNSTELAARYGDPLYSANVTGRREQYAELVDHYRERLAAYGHPPERALVGAGAAAVHVAPTSQQARAEFAPVFAARLARASTFRQTVPFADLDDAIANGSYLVGSPEEVLDQLGQLHGLLGHEVQHIGTADEPDPVLQRGIDAFLGDVLPQAREAFPDRLWEPVTSPPDAEPPANDHPILAPTVEAGRP</sequence>
<evidence type="ECO:0000313" key="5">
    <source>
        <dbReference type="EMBL" id="NYI72147.1"/>
    </source>
</evidence>
<feature type="domain" description="Luciferase-like" evidence="4">
    <location>
        <begin position="1"/>
        <end position="301"/>
    </location>
</feature>
<proteinExistence type="predicted"/>
<evidence type="ECO:0000259" key="4">
    <source>
        <dbReference type="Pfam" id="PF00296"/>
    </source>
</evidence>
<dbReference type="InterPro" id="IPR036661">
    <property type="entry name" value="Luciferase-like_sf"/>
</dbReference>
<dbReference type="InterPro" id="IPR050766">
    <property type="entry name" value="Bact_Lucif_Oxidored"/>
</dbReference>
<keyword evidence="2 5" id="KW-0503">Monooxygenase</keyword>
<keyword evidence="1" id="KW-0560">Oxidoreductase</keyword>
<feature type="region of interest" description="Disordered" evidence="3">
    <location>
        <begin position="340"/>
        <end position="368"/>
    </location>
</feature>
<name>A0A7Z0DB55_9ACTN</name>
<dbReference type="SUPFAM" id="SSF51679">
    <property type="entry name" value="Bacterial luciferase-like"/>
    <property type="match status" value="1"/>
</dbReference>
<dbReference type="RefSeq" id="WP_179445881.1">
    <property type="nucleotide sequence ID" value="NZ_JACBZS010000001.1"/>
</dbReference>
<dbReference type="Pfam" id="PF00296">
    <property type="entry name" value="Bac_luciferase"/>
    <property type="match status" value="1"/>
</dbReference>
<reference evidence="5 6" key="1">
    <citation type="submission" date="2020-07" db="EMBL/GenBank/DDBJ databases">
        <title>Sequencing the genomes of 1000 actinobacteria strains.</title>
        <authorList>
            <person name="Klenk H.-P."/>
        </authorList>
    </citation>
    <scope>NUCLEOTIDE SEQUENCE [LARGE SCALE GENOMIC DNA]</scope>
    <source>
        <strain evidence="5 6">DSM 103164</strain>
    </source>
</reference>